<sequence length="147" mass="16210">MRKWMMSLLLALLALPASAEQLQTIKDIEVHYSAFNSTFLTPKVASSYQLTRNGYTAILNISVLDRASLGKPATEAKLTGHAKNLIGNLRELSFKQVKEGNAIYYLAEVPISNEEMLTFDIDVDAGLGKGTGKLTFSLKVLYRTVIL</sequence>
<dbReference type="Gene3D" id="2.60.40.3340">
    <property type="entry name" value="Domain of unknown function DUF4426"/>
    <property type="match status" value="1"/>
</dbReference>
<protein>
    <recommendedName>
        <fullName evidence="2">DUF4426 domain-containing protein</fullName>
    </recommendedName>
</protein>
<comment type="caution">
    <text evidence="3">The sequence shown here is derived from an EMBL/GenBank/DDBJ whole genome shotgun (WGS) entry which is preliminary data.</text>
</comment>
<evidence type="ECO:0000313" key="4">
    <source>
        <dbReference type="Proteomes" id="UP000027331"/>
    </source>
</evidence>
<proteinExistence type="predicted"/>
<organism evidence="3 4">
    <name type="scientific">Vibrio metoecus</name>
    <dbReference type="NCBI Taxonomy" id="1481663"/>
    <lineage>
        <taxon>Bacteria</taxon>
        <taxon>Pseudomonadati</taxon>
        <taxon>Pseudomonadota</taxon>
        <taxon>Gammaproteobacteria</taxon>
        <taxon>Vibrionales</taxon>
        <taxon>Vibrionaceae</taxon>
        <taxon>Vibrio</taxon>
    </lineage>
</organism>
<name>A0ABR4S0F3_VIBMT</name>
<dbReference type="InterPro" id="IPR025218">
    <property type="entry name" value="DUF4426"/>
</dbReference>
<keyword evidence="4" id="KW-1185">Reference proteome</keyword>
<evidence type="ECO:0000313" key="3">
    <source>
        <dbReference type="EMBL" id="KDO15245.1"/>
    </source>
</evidence>
<feature type="chain" id="PRO_5047050128" description="DUF4426 domain-containing protein" evidence="1">
    <location>
        <begin position="20"/>
        <end position="147"/>
    </location>
</feature>
<gene>
    <name evidence="3" type="ORF">DP83_03045</name>
</gene>
<reference evidence="3 4" key="1">
    <citation type="submission" date="2014-04" db="EMBL/GenBank/DDBJ databases">
        <title>Vibrio metecus sp. nov., a close relative of Vibrio cholerae isolated from coastal brackish ponds and clinical specimens.</title>
        <authorList>
            <person name="Kirchberger P.C."/>
            <person name="Turnsek M."/>
            <person name="Hunt D.E."/>
            <person name="Haley B.J."/>
            <person name="Colwell R."/>
            <person name="Polz M.F."/>
            <person name="Tarr C.L."/>
            <person name="Boucher Y."/>
        </authorList>
    </citation>
    <scope>NUCLEOTIDE SEQUENCE [LARGE SCALE GENOMIC DNA]</scope>
    <source>
        <strain evidence="4">PPCK-2014</strain>
    </source>
</reference>
<feature type="domain" description="DUF4426" evidence="2">
    <location>
        <begin position="23"/>
        <end position="139"/>
    </location>
</feature>
<feature type="signal peptide" evidence="1">
    <location>
        <begin position="1"/>
        <end position="19"/>
    </location>
</feature>
<dbReference type="EMBL" id="JJMN01000018">
    <property type="protein sequence ID" value="KDO15245.1"/>
    <property type="molecule type" value="Genomic_DNA"/>
</dbReference>
<evidence type="ECO:0000259" key="2">
    <source>
        <dbReference type="Pfam" id="PF14467"/>
    </source>
</evidence>
<evidence type="ECO:0000256" key="1">
    <source>
        <dbReference type="SAM" id="SignalP"/>
    </source>
</evidence>
<dbReference type="Proteomes" id="UP000027331">
    <property type="component" value="Unassembled WGS sequence"/>
</dbReference>
<accession>A0ABR4S0F3</accession>
<keyword evidence="1" id="KW-0732">Signal</keyword>
<dbReference type="Pfam" id="PF14467">
    <property type="entry name" value="DUF4426"/>
    <property type="match status" value="1"/>
</dbReference>